<dbReference type="CDD" id="cd05403">
    <property type="entry name" value="NT_KNTase_like"/>
    <property type="match status" value="1"/>
</dbReference>
<reference evidence="5 6" key="1">
    <citation type="submission" date="2018-08" db="EMBL/GenBank/DDBJ databases">
        <title>A genome reference for cultivated species of the human gut microbiota.</title>
        <authorList>
            <person name="Zou Y."/>
            <person name="Xue W."/>
            <person name="Luo G."/>
        </authorList>
    </citation>
    <scope>NUCLEOTIDE SEQUENCE [LARGE SCALE GENOMIC DNA]</scope>
    <source>
        <strain evidence="4 7">AF39-11</strain>
        <strain evidence="3 6">AM31-10</strain>
        <strain evidence="2 5">OM06-2</strain>
    </source>
</reference>
<evidence type="ECO:0000313" key="3">
    <source>
        <dbReference type="EMBL" id="RHD53149.1"/>
    </source>
</evidence>
<dbReference type="Gene3D" id="3.30.460.10">
    <property type="entry name" value="Beta Polymerase, domain 2"/>
    <property type="match status" value="1"/>
</dbReference>
<feature type="domain" description="Polymerase beta nucleotidyltransferase" evidence="1">
    <location>
        <begin position="11"/>
        <end position="100"/>
    </location>
</feature>
<sequence length="102" mass="11800">MPYGLTDIELQKLLEVFAQNGRIEQVILYGSRAKGNFKPFSDVDITLVGSELSRDDLNKVIQEIDDLLLPYQFDISLKHKLKNVALIDHIERRGIEIYKKRV</sequence>
<dbReference type="Pfam" id="PF18765">
    <property type="entry name" value="Polbeta"/>
    <property type="match status" value="1"/>
</dbReference>
<dbReference type="GO" id="GO:0016740">
    <property type="term" value="F:transferase activity"/>
    <property type="evidence" value="ECO:0007669"/>
    <property type="project" value="UniProtKB-KW"/>
</dbReference>
<comment type="caution">
    <text evidence="2">The sequence shown here is derived from an EMBL/GenBank/DDBJ whole genome shotgun (WGS) entry which is preliminary data.</text>
</comment>
<evidence type="ECO:0000313" key="7">
    <source>
        <dbReference type="Proteomes" id="UP000284916"/>
    </source>
</evidence>
<dbReference type="EMBL" id="QSTW01000009">
    <property type="protein sequence ID" value="RGM91331.1"/>
    <property type="molecule type" value="Genomic_DNA"/>
</dbReference>
<dbReference type="InterPro" id="IPR043519">
    <property type="entry name" value="NT_sf"/>
</dbReference>
<proteinExistence type="predicted"/>
<dbReference type="InterPro" id="IPR052548">
    <property type="entry name" value="Type_VII_TA_antitoxin"/>
</dbReference>
<dbReference type="SUPFAM" id="SSF81301">
    <property type="entry name" value="Nucleotidyltransferase"/>
    <property type="match status" value="1"/>
</dbReference>
<keyword evidence="2" id="KW-0808">Transferase</keyword>
<evidence type="ECO:0000313" key="2">
    <source>
        <dbReference type="EMBL" id="RGM91331.1"/>
    </source>
</evidence>
<dbReference type="EMBL" id="QSJG01000023">
    <property type="protein sequence ID" value="RHD53149.1"/>
    <property type="molecule type" value="Genomic_DNA"/>
</dbReference>
<dbReference type="EMBL" id="QROI01000009">
    <property type="protein sequence ID" value="RHL15765.1"/>
    <property type="molecule type" value="Genomic_DNA"/>
</dbReference>
<evidence type="ECO:0000313" key="5">
    <source>
        <dbReference type="Proteomes" id="UP000260814"/>
    </source>
</evidence>
<dbReference type="PANTHER" id="PTHR33933">
    <property type="entry name" value="NUCLEOTIDYLTRANSFERASE"/>
    <property type="match status" value="1"/>
</dbReference>
<dbReference type="InterPro" id="IPR041633">
    <property type="entry name" value="Polbeta"/>
</dbReference>
<protein>
    <submittedName>
        <fullName evidence="2">Nucleotidyltransferase domain-containing protein</fullName>
    </submittedName>
</protein>
<dbReference type="AlphaFoldDB" id="A0A3E4Z9C3"/>
<evidence type="ECO:0000259" key="1">
    <source>
        <dbReference type="Pfam" id="PF18765"/>
    </source>
</evidence>
<evidence type="ECO:0000313" key="4">
    <source>
        <dbReference type="EMBL" id="RHL15765.1"/>
    </source>
</evidence>
<gene>
    <name evidence="4" type="ORF">DW035_07335</name>
    <name evidence="3" type="ORF">DW789_11120</name>
    <name evidence="2" type="ORF">DXB87_08530</name>
</gene>
<name>A0A3E4Z9C3_9BACT</name>
<dbReference type="Proteomes" id="UP000284916">
    <property type="component" value="Unassembled WGS sequence"/>
</dbReference>
<dbReference type="Proteomes" id="UP000260814">
    <property type="component" value="Unassembled WGS sequence"/>
</dbReference>
<dbReference type="RefSeq" id="WP_117701870.1">
    <property type="nucleotide sequence ID" value="NZ_DBFVOX010000005.1"/>
</dbReference>
<organism evidence="2 5">
    <name type="scientific">Phocaeicola plebeius</name>
    <dbReference type="NCBI Taxonomy" id="310297"/>
    <lineage>
        <taxon>Bacteria</taxon>
        <taxon>Pseudomonadati</taxon>
        <taxon>Bacteroidota</taxon>
        <taxon>Bacteroidia</taxon>
        <taxon>Bacteroidales</taxon>
        <taxon>Bacteroidaceae</taxon>
        <taxon>Phocaeicola</taxon>
    </lineage>
</organism>
<dbReference type="PANTHER" id="PTHR33933:SF1">
    <property type="entry name" value="PROTEIN ADENYLYLTRANSFERASE MNTA-RELATED"/>
    <property type="match status" value="1"/>
</dbReference>
<accession>A0A3E4Z9C3</accession>
<evidence type="ECO:0000313" key="6">
    <source>
        <dbReference type="Proteomes" id="UP000284361"/>
    </source>
</evidence>
<dbReference type="Proteomes" id="UP000284361">
    <property type="component" value="Unassembled WGS sequence"/>
</dbReference>